<keyword evidence="2" id="KW-1185">Reference proteome</keyword>
<dbReference type="STRING" id="443156.SAMN04489867_1677"/>
<dbReference type="EMBL" id="LT629711">
    <property type="protein sequence ID" value="SDP18948.1"/>
    <property type="molecule type" value="Genomic_DNA"/>
</dbReference>
<organism evidence="1 2">
    <name type="scientific">Pedococcus dokdonensis</name>
    <dbReference type="NCBI Taxonomy" id="443156"/>
    <lineage>
        <taxon>Bacteria</taxon>
        <taxon>Bacillati</taxon>
        <taxon>Actinomycetota</taxon>
        <taxon>Actinomycetes</taxon>
        <taxon>Micrococcales</taxon>
        <taxon>Intrasporangiaceae</taxon>
        <taxon>Pedococcus</taxon>
    </lineage>
</organism>
<sequence length="178" mass="19722">MTQGDEEDGPHEEWLRGMNSMVRGPRGTRLGVPKHLLERIAALIGDDAQIVWVESTVRYAKNEEGDGLIGTLAVFGQRVLVVANLANVRERRWPGSRDDDGAVTVRLIRRSDLDRIEVPTSNGYDNGPDAWGGESNGSWRYRTSVELTYRDGTRVELGAGESGNIFTLMPSLREDLLA</sequence>
<gene>
    <name evidence="1" type="ORF">SAMN04489867_1677</name>
</gene>
<name>A0A1H0QQI0_9MICO</name>
<evidence type="ECO:0000313" key="2">
    <source>
        <dbReference type="Proteomes" id="UP000199077"/>
    </source>
</evidence>
<dbReference type="AlphaFoldDB" id="A0A1H0QQI0"/>
<protein>
    <submittedName>
        <fullName evidence="1">Uncharacterized protein</fullName>
    </submittedName>
</protein>
<reference evidence="2" key="1">
    <citation type="submission" date="2016-10" db="EMBL/GenBank/DDBJ databases">
        <authorList>
            <person name="Varghese N."/>
            <person name="Submissions S."/>
        </authorList>
    </citation>
    <scope>NUCLEOTIDE SEQUENCE [LARGE SCALE GENOMIC DNA]</scope>
    <source>
        <strain evidence="2">DSM 22329</strain>
    </source>
</reference>
<evidence type="ECO:0000313" key="1">
    <source>
        <dbReference type="EMBL" id="SDP18948.1"/>
    </source>
</evidence>
<proteinExistence type="predicted"/>
<dbReference type="Proteomes" id="UP000199077">
    <property type="component" value="Chromosome I"/>
</dbReference>
<accession>A0A1H0QQI0</accession>